<name>A0A0E9PK70_ANGAN</name>
<reference evidence="1" key="2">
    <citation type="journal article" date="2015" name="Fish Shellfish Immunol.">
        <title>Early steps in the European eel (Anguilla anguilla)-Vibrio vulnificus interaction in the gills: Role of the RtxA13 toxin.</title>
        <authorList>
            <person name="Callol A."/>
            <person name="Pajuelo D."/>
            <person name="Ebbesson L."/>
            <person name="Teles M."/>
            <person name="MacKenzie S."/>
            <person name="Amaro C."/>
        </authorList>
    </citation>
    <scope>NUCLEOTIDE SEQUENCE</scope>
</reference>
<protein>
    <submittedName>
        <fullName evidence="1">Uncharacterized protein</fullName>
    </submittedName>
</protein>
<evidence type="ECO:0000313" key="1">
    <source>
        <dbReference type="EMBL" id="JAH04475.1"/>
    </source>
</evidence>
<reference evidence="1" key="1">
    <citation type="submission" date="2014-11" db="EMBL/GenBank/DDBJ databases">
        <authorList>
            <person name="Amaro Gonzalez C."/>
        </authorList>
    </citation>
    <scope>NUCLEOTIDE SEQUENCE</scope>
</reference>
<sequence>MPGLHRRTMPCEIN</sequence>
<proteinExistence type="predicted"/>
<dbReference type="EMBL" id="GBXM01104102">
    <property type="protein sequence ID" value="JAH04475.1"/>
    <property type="molecule type" value="Transcribed_RNA"/>
</dbReference>
<organism evidence="1">
    <name type="scientific">Anguilla anguilla</name>
    <name type="common">European freshwater eel</name>
    <name type="synonym">Muraena anguilla</name>
    <dbReference type="NCBI Taxonomy" id="7936"/>
    <lineage>
        <taxon>Eukaryota</taxon>
        <taxon>Metazoa</taxon>
        <taxon>Chordata</taxon>
        <taxon>Craniata</taxon>
        <taxon>Vertebrata</taxon>
        <taxon>Euteleostomi</taxon>
        <taxon>Actinopterygii</taxon>
        <taxon>Neopterygii</taxon>
        <taxon>Teleostei</taxon>
        <taxon>Anguilliformes</taxon>
        <taxon>Anguillidae</taxon>
        <taxon>Anguilla</taxon>
    </lineage>
</organism>
<accession>A0A0E9PK70</accession>